<keyword evidence="3" id="KW-1185">Reference proteome</keyword>
<organism evidence="2 3">
    <name type="scientific">Novosphingobium soli</name>
    <dbReference type="NCBI Taxonomy" id="574956"/>
    <lineage>
        <taxon>Bacteria</taxon>
        <taxon>Pseudomonadati</taxon>
        <taxon>Pseudomonadota</taxon>
        <taxon>Alphaproteobacteria</taxon>
        <taxon>Sphingomonadales</taxon>
        <taxon>Sphingomonadaceae</taxon>
        <taxon>Novosphingobium</taxon>
    </lineage>
</organism>
<evidence type="ECO:0000256" key="1">
    <source>
        <dbReference type="SAM" id="SignalP"/>
    </source>
</evidence>
<comment type="caution">
    <text evidence="2">The sequence shown here is derived from an EMBL/GenBank/DDBJ whole genome shotgun (WGS) entry which is preliminary data.</text>
</comment>
<reference evidence="2 3" key="1">
    <citation type="submission" date="2024-09" db="EMBL/GenBank/DDBJ databases">
        <authorList>
            <person name="Sun Q."/>
            <person name="Mori K."/>
        </authorList>
    </citation>
    <scope>NUCLEOTIDE SEQUENCE [LARGE SCALE GENOMIC DNA]</scope>
    <source>
        <strain evidence="2 3">CCM 7706</strain>
    </source>
</reference>
<sequence length="166" mass="17856">MSHAVLRLLLLSVLTLAAPAAAARESLGLYARWGAFRDPLVPRCYAIAMAEPSARQRDYQPYAAIGTWPRRGARSQVHFRLSRQLAPNAEVWLRIGARRWALTGGGGDAWPRGEADNAAIVAAMRSAASMAVSARDTKGRRFADSWALPGAASAMDAALIGCARLR</sequence>
<feature type="chain" id="PRO_5047498981" evidence="1">
    <location>
        <begin position="23"/>
        <end position="166"/>
    </location>
</feature>
<protein>
    <submittedName>
        <fullName evidence="2">Uncharacterized protein</fullName>
    </submittedName>
</protein>
<gene>
    <name evidence="2" type="ORF">ACFFJC_01120</name>
</gene>
<evidence type="ECO:0000313" key="2">
    <source>
        <dbReference type="EMBL" id="MFC0202868.1"/>
    </source>
</evidence>
<accession>A0ABV6CV93</accession>
<evidence type="ECO:0000313" key="3">
    <source>
        <dbReference type="Proteomes" id="UP001589798"/>
    </source>
</evidence>
<dbReference type="RefSeq" id="WP_379485737.1">
    <property type="nucleotide sequence ID" value="NZ_JBHLWK010000002.1"/>
</dbReference>
<dbReference type="EMBL" id="JBHLWK010000002">
    <property type="protein sequence ID" value="MFC0202868.1"/>
    <property type="molecule type" value="Genomic_DNA"/>
</dbReference>
<feature type="signal peptide" evidence="1">
    <location>
        <begin position="1"/>
        <end position="22"/>
    </location>
</feature>
<name>A0ABV6CV93_9SPHN</name>
<dbReference type="Proteomes" id="UP001589798">
    <property type="component" value="Unassembled WGS sequence"/>
</dbReference>
<proteinExistence type="predicted"/>
<keyword evidence="1" id="KW-0732">Signal</keyword>